<proteinExistence type="predicted"/>
<protein>
    <submittedName>
        <fullName evidence="1">Uncharacterized protein</fullName>
    </submittedName>
</protein>
<keyword evidence="2" id="KW-1185">Reference proteome</keyword>
<accession>A0ABU3VP80</accession>
<dbReference type="EMBL" id="JAWDKC010000013">
    <property type="protein sequence ID" value="MDV0445218.1"/>
    <property type="molecule type" value="Genomic_DNA"/>
</dbReference>
<evidence type="ECO:0000313" key="2">
    <source>
        <dbReference type="Proteomes" id="UP001272052"/>
    </source>
</evidence>
<dbReference type="RefSeq" id="WP_318785644.1">
    <property type="nucleotide sequence ID" value="NZ_JAWDKC010000013.1"/>
</dbReference>
<name>A0ABU3VP80_9EURY</name>
<sequence>MSRSNNQKDKPKILSKKVTITLSDESGYAAAAVLGNFLIFYQNLIYELGEYVSEGKSRQSGSFPENIKKDFKLETTGLRKGSAELDLQILDNQQTIDTLPSIKNLAINKANDIIIKLNNGADDVTDLLDDIEDTLRMKKAVNNIIEFWPDDNSDYTFSMKTEGYDEFKFNGHMKKNISRIQYSLKDVDESGKHQYFGRFIRIIGDQKRIMIDTLQGKRSFLYKDRDQKDLFSHLFQFIAIEENKNIIENFKPDSTFVMNDFITETNLKVIKPIPFELSFEDDVYIMQNDIFDIFSFHKDLKKARIDIEEQIRFLWSEYVSVDEKSLAPSGLVLRDLLLKYVGENYGLQMSKN</sequence>
<evidence type="ECO:0000313" key="1">
    <source>
        <dbReference type="EMBL" id="MDV0445218.1"/>
    </source>
</evidence>
<gene>
    <name evidence="1" type="ORF">MmiAt1_07750</name>
</gene>
<reference evidence="1 2" key="1">
    <citation type="submission" date="2023-06" db="EMBL/GenBank/DDBJ databases">
        <title>Genome sequence of Methanimicrococcus sp. At1.</title>
        <authorList>
            <person name="Protasov E."/>
            <person name="Platt K."/>
            <person name="Poehlein A."/>
            <person name="Daniel R."/>
            <person name="Brune A."/>
        </authorList>
    </citation>
    <scope>NUCLEOTIDE SEQUENCE [LARGE SCALE GENOMIC DNA]</scope>
    <source>
        <strain evidence="1 2">At1</strain>
    </source>
</reference>
<dbReference type="Proteomes" id="UP001272052">
    <property type="component" value="Unassembled WGS sequence"/>
</dbReference>
<organism evidence="1 2">
    <name type="scientific">Methanimicrococcus hacksteinii</name>
    <dbReference type="NCBI Taxonomy" id="3028293"/>
    <lineage>
        <taxon>Archaea</taxon>
        <taxon>Methanobacteriati</taxon>
        <taxon>Methanobacteriota</taxon>
        <taxon>Stenosarchaea group</taxon>
        <taxon>Methanomicrobia</taxon>
        <taxon>Methanosarcinales</taxon>
        <taxon>Methanosarcinaceae</taxon>
        <taxon>Methanimicrococcus</taxon>
    </lineage>
</organism>
<comment type="caution">
    <text evidence="1">The sequence shown here is derived from an EMBL/GenBank/DDBJ whole genome shotgun (WGS) entry which is preliminary data.</text>
</comment>